<evidence type="ECO:0000256" key="9">
    <source>
        <dbReference type="ARBA" id="ARBA00022989"/>
    </source>
</evidence>
<dbReference type="PANTHER" id="PTHR30183">
    <property type="entry name" value="MOLYBDENUM TRANSPORT SYSTEM PERMEASE PROTEIN MODB"/>
    <property type="match status" value="1"/>
</dbReference>
<evidence type="ECO:0000259" key="12">
    <source>
        <dbReference type="PROSITE" id="PS50928"/>
    </source>
</evidence>
<dbReference type="Gene3D" id="1.10.3720.10">
    <property type="entry name" value="MetI-like"/>
    <property type="match status" value="2"/>
</dbReference>
<feature type="transmembrane region" description="Helical" evidence="11">
    <location>
        <begin position="296"/>
        <end position="318"/>
    </location>
</feature>
<feature type="transmembrane region" description="Helical" evidence="11">
    <location>
        <begin position="338"/>
        <end position="365"/>
    </location>
</feature>
<feature type="transmembrane region" description="Helical" evidence="11">
    <location>
        <begin position="249"/>
        <end position="270"/>
    </location>
</feature>
<reference evidence="13" key="1">
    <citation type="submission" date="2020-04" db="EMBL/GenBank/DDBJ databases">
        <title>Nitratireductor sp. nov. isolated from mangrove soil.</title>
        <authorList>
            <person name="Ye Y."/>
        </authorList>
    </citation>
    <scope>NUCLEOTIDE SEQUENCE</scope>
    <source>
        <strain evidence="13">SY7</strain>
    </source>
</reference>
<dbReference type="InterPro" id="IPR035906">
    <property type="entry name" value="MetI-like_sf"/>
</dbReference>
<dbReference type="Pfam" id="PF00528">
    <property type="entry name" value="BPD_transp_1"/>
    <property type="match status" value="2"/>
</dbReference>
<feature type="transmembrane region" description="Helical" evidence="11">
    <location>
        <begin position="60"/>
        <end position="86"/>
    </location>
</feature>
<keyword evidence="4 11" id="KW-0813">Transport</keyword>
<dbReference type="EMBL" id="CP042301">
    <property type="protein sequence ID" value="QDZ00419.1"/>
    <property type="molecule type" value="Genomic_DNA"/>
</dbReference>
<feature type="transmembrane region" description="Helical" evidence="11">
    <location>
        <begin position="412"/>
        <end position="436"/>
    </location>
</feature>
<keyword evidence="8" id="KW-0677">Repeat</keyword>
<evidence type="ECO:0000256" key="1">
    <source>
        <dbReference type="ARBA" id="ARBA00004429"/>
    </source>
</evidence>
<evidence type="ECO:0000256" key="8">
    <source>
        <dbReference type="ARBA" id="ARBA00022737"/>
    </source>
</evidence>
<dbReference type="OrthoDB" id="7066776at2"/>
<dbReference type="SUPFAM" id="SSF161098">
    <property type="entry name" value="MetI-like"/>
    <property type="match status" value="2"/>
</dbReference>
<comment type="subcellular location">
    <subcellularLocation>
        <location evidence="1">Cell inner membrane</location>
        <topology evidence="1">Multi-pass membrane protein</topology>
    </subcellularLocation>
    <subcellularLocation>
        <location evidence="11">Cell membrane</location>
        <topology evidence="11">Multi-pass membrane protein</topology>
    </subcellularLocation>
</comment>
<dbReference type="AlphaFoldDB" id="A0A5B8KXY6"/>
<feature type="domain" description="ABC transmembrane type-1" evidence="12">
    <location>
        <begin position="61"/>
        <end position="263"/>
    </location>
</feature>
<keyword evidence="5" id="KW-1003">Cell membrane</keyword>
<dbReference type="InterPro" id="IPR005947">
    <property type="entry name" value="ThiP_ABC_transpt"/>
</dbReference>
<dbReference type="NCBIfam" id="TIGR01253">
    <property type="entry name" value="thiP"/>
    <property type="match status" value="1"/>
</dbReference>
<comment type="similarity">
    <text evidence="11">Belongs to the binding-protein-dependent transport system permease family.</text>
</comment>
<gene>
    <name evidence="13" type="primary">thiP</name>
    <name evidence="13" type="ORF">FQ775_08525</name>
</gene>
<evidence type="ECO:0000313" key="14">
    <source>
        <dbReference type="Proteomes" id="UP000321389"/>
    </source>
</evidence>
<feature type="transmembrane region" description="Helical" evidence="11">
    <location>
        <begin position="141"/>
        <end position="159"/>
    </location>
</feature>
<keyword evidence="7 11" id="KW-0812">Transmembrane</keyword>
<evidence type="ECO:0000256" key="5">
    <source>
        <dbReference type="ARBA" id="ARBA00022475"/>
    </source>
</evidence>
<feature type="transmembrane region" description="Helical" evidence="11">
    <location>
        <begin position="474"/>
        <end position="496"/>
    </location>
</feature>
<name>A0A5B8KXY6_9HYPH</name>
<evidence type="ECO:0000256" key="4">
    <source>
        <dbReference type="ARBA" id="ARBA00022448"/>
    </source>
</evidence>
<dbReference type="GO" id="GO:0005886">
    <property type="term" value="C:plasma membrane"/>
    <property type="evidence" value="ECO:0007669"/>
    <property type="project" value="UniProtKB-SubCell"/>
</dbReference>
<evidence type="ECO:0000313" key="13">
    <source>
        <dbReference type="EMBL" id="QDZ00419.1"/>
    </source>
</evidence>
<feature type="transmembrane region" description="Helical" evidence="11">
    <location>
        <begin position="98"/>
        <end position="121"/>
    </location>
</feature>
<feature type="transmembrane region" description="Helical" evidence="11">
    <location>
        <begin position="386"/>
        <end position="406"/>
    </location>
</feature>
<dbReference type="KEGG" id="niy:FQ775_08525"/>
<evidence type="ECO:0000256" key="2">
    <source>
        <dbReference type="ARBA" id="ARBA00011650"/>
    </source>
</evidence>
<evidence type="ECO:0000256" key="6">
    <source>
        <dbReference type="ARBA" id="ARBA00022519"/>
    </source>
</evidence>
<keyword evidence="14" id="KW-1185">Reference proteome</keyword>
<dbReference type="PANTHER" id="PTHR30183:SF9">
    <property type="entry name" value="THIAMINE TRANSPORT SYSTEM PERMEASE PROTEIN THIP"/>
    <property type="match status" value="1"/>
</dbReference>
<dbReference type="GO" id="GO:0015888">
    <property type="term" value="P:thiamine transport"/>
    <property type="evidence" value="ECO:0007669"/>
    <property type="project" value="InterPro"/>
</dbReference>
<keyword evidence="9 11" id="KW-1133">Transmembrane helix</keyword>
<accession>A0A5B8KXY6</accession>
<evidence type="ECO:0000256" key="11">
    <source>
        <dbReference type="RuleBase" id="RU363032"/>
    </source>
</evidence>
<feature type="transmembrane region" description="Helical" evidence="11">
    <location>
        <begin position="21"/>
        <end position="40"/>
    </location>
</feature>
<dbReference type="Proteomes" id="UP000321389">
    <property type="component" value="Chromosome"/>
</dbReference>
<keyword evidence="10 11" id="KW-0472">Membrane</keyword>
<dbReference type="PROSITE" id="PS50928">
    <property type="entry name" value="ABC_TM1"/>
    <property type="match status" value="2"/>
</dbReference>
<proteinExistence type="inferred from homology"/>
<feature type="transmembrane region" description="Helical" evidence="11">
    <location>
        <begin position="516"/>
        <end position="537"/>
    </location>
</feature>
<evidence type="ECO:0000256" key="10">
    <source>
        <dbReference type="ARBA" id="ARBA00023136"/>
    </source>
</evidence>
<sequence length="545" mass="57325">MAFRDEPLRAASTTGGARAGLLALSLVAILAGGAFAGLLIEAARQPGAALGAFDGYLVRIARFTLSQAVLSTLLSVLPAILVARALSRHPAFPGRGIVLRLFALPLALPPLVAALGVLALLGRSGLAADMADALGAGRWPGIYGLSGILVAHVFFNLPLATRFFLQALDTVPADQWRLASQLGMGARASFRFIEWPVIRANLPGVAGLVFMLCITSFTIVLTLGGGPAATTIEVAIYQALRFDFDPARALVLTLVQLLLTVAAVAILFRLGAEMSGEAAMSVSSRRYLSPTAPERAANVAVIAVAVLLVAAPVAAIVISGLDAELGRLAREPAVQRALATSLLLAVLAALLCVLLTYAMVSARHYHASRRRPGSRPSILEKAYDRGSGLILIVPPILIGAGWFILLRHFADVFALAPIMVVAVNAAMAIPFAVRVLRPAHDAAAERHDRLCTALGISGWNRIRLIDWPVLRQPFLTATAFAMALSLGDLGVIALFGSDQVQTLPYLLYARLGSYRTADAAGLALLLAALCFALMMIADRRGGLGR</sequence>
<feature type="transmembrane region" description="Helical" evidence="11">
    <location>
        <begin position="205"/>
        <end position="229"/>
    </location>
</feature>
<dbReference type="CDD" id="cd06261">
    <property type="entry name" value="TM_PBP2"/>
    <property type="match status" value="1"/>
</dbReference>
<organism evidence="13 14">
    <name type="scientific">Nitratireductor mangrovi</name>
    <dbReference type="NCBI Taxonomy" id="2599600"/>
    <lineage>
        <taxon>Bacteria</taxon>
        <taxon>Pseudomonadati</taxon>
        <taxon>Pseudomonadota</taxon>
        <taxon>Alphaproteobacteria</taxon>
        <taxon>Hyphomicrobiales</taxon>
        <taxon>Phyllobacteriaceae</taxon>
        <taxon>Nitratireductor</taxon>
    </lineage>
</organism>
<dbReference type="RefSeq" id="WP_146299067.1">
    <property type="nucleotide sequence ID" value="NZ_CP042301.2"/>
</dbReference>
<keyword evidence="6" id="KW-0997">Cell inner membrane</keyword>
<feature type="domain" description="ABC transmembrane type-1" evidence="12">
    <location>
        <begin position="338"/>
        <end position="535"/>
    </location>
</feature>
<dbReference type="InterPro" id="IPR000515">
    <property type="entry name" value="MetI-like"/>
</dbReference>
<evidence type="ECO:0000256" key="3">
    <source>
        <dbReference type="ARBA" id="ARBA00016947"/>
    </source>
</evidence>
<dbReference type="GO" id="GO:0022857">
    <property type="term" value="F:transmembrane transporter activity"/>
    <property type="evidence" value="ECO:0007669"/>
    <property type="project" value="InterPro"/>
</dbReference>
<evidence type="ECO:0000256" key="7">
    <source>
        <dbReference type="ARBA" id="ARBA00022692"/>
    </source>
</evidence>
<protein>
    <recommendedName>
        <fullName evidence="3">Thiamine transport system permease protein ThiP</fullName>
    </recommendedName>
</protein>
<comment type="subunit">
    <text evidence="2">The complex is composed of two ATP-binding proteins (ThiQ), two transmembrane proteins (ThiP) and a solute-binding protein (ThiB).</text>
</comment>